<feature type="region of interest" description="Disordered" evidence="1">
    <location>
        <begin position="188"/>
        <end position="237"/>
    </location>
</feature>
<dbReference type="STRING" id="7757.ENSPMAP00000010798"/>
<evidence type="ECO:0000313" key="2">
    <source>
        <dbReference type="Ensembl" id="ENSPMAP00000010798.1"/>
    </source>
</evidence>
<name>S4S007_PETMA</name>
<dbReference type="HOGENOM" id="CLU_053454_0_0_1"/>
<dbReference type="GeneTree" id="ENSGT00940000154684"/>
<dbReference type="Ensembl" id="ENSPMAT00000010844.1">
    <property type="protein sequence ID" value="ENSPMAP00000010798.1"/>
    <property type="gene ID" value="ENSPMAG00000009826.1"/>
</dbReference>
<organism evidence="2">
    <name type="scientific">Petromyzon marinus</name>
    <name type="common">Sea lamprey</name>
    <dbReference type="NCBI Taxonomy" id="7757"/>
    <lineage>
        <taxon>Eukaryota</taxon>
        <taxon>Metazoa</taxon>
        <taxon>Chordata</taxon>
        <taxon>Craniata</taxon>
        <taxon>Vertebrata</taxon>
        <taxon>Cyclostomata</taxon>
        <taxon>Hyperoartia</taxon>
        <taxon>Petromyzontiformes</taxon>
        <taxon>Petromyzontidae</taxon>
        <taxon>Petromyzon</taxon>
    </lineage>
</organism>
<feature type="compositionally biased region" description="Polar residues" evidence="1">
    <location>
        <begin position="198"/>
        <end position="214"/>
    </location>
</feature>
<evidence type="ECO:0000256" key="1">
    <source>
        <dbReference type="SAM" id="MobiDB-lite"/>
    </source>
</evidence>
<accession>S4S007</accession>
<feature type="compositionally biased region" description="Low complexity" evidence="1">
    <location>
        <begin position="220"/>
        <end position="232"/>
    </location>
</feature>
<dbReference type="OMA" id="PRRCKEY"/>
<dbReference type="PANTHER" id="PTHR12517:SF0">
    <property type="entry name" value="INTERMEMBRANE LIPID TRANSFER PROTEIN VPS13B"/>
    <property type="match status" value="1"/>
</dbReference>
<dbReference type="PANTHER" id="PTHR12517">
    <property type="entry name" value="VACUOLAR PROTEIN SORTING-ASSOCIATED PROTEIN 13B"/>
    <property type="match status" value="1"/>
</dbReference>
<proteinExistence type="predicted"/>
<dbReference type="InterPro" id="IPR039782">
    <property type="entry name" value="VPS13B"/>
</dbReference>
<reference evidence="2" key="2">
    <citation type="submission" date="2025-09" db="UniProtKB">
        <authorList>
            <consortium name="Ensembl"/>
        </authorList>
    </citation>
    <scope>IDENTIFICATION</scope>
</reference>
<sequence>QVDLEAWCVTVPSDHLSVSAAPWPNAIPGALREWFLGPRTMPGTLVVCLPRGRAISAGHKHTAVLQEIPFDALRPIHQEGNAFPWTVSLSDASAYTLLAGPHAALSLLEPAGCTSTLAVTSDKQPGDAQGQAYVVCLHVDLLPVEVRACSAQLRLLWELSDLMGRTARRLQRREAVLLRRTSVSPDVAATQMAPGSPIRSSVSNAQGDASSCSPSADVCTTTEGDTTQTGEDAAFGGTDTLEQKTSHMGGSGSRASVWLQCMLPKLTVRLFANERDGTELCVVGELEELSASVDIQDIYTKVKCKIGNFNVDHFRQRPDELWREGHFDGLLLLCKDKPVTAGKLLETSQQQQQQHGFLSLTYTRALTRNVRQRISSRQERVSRSLHRGDAPDTGPSHLHEVLVSLQPFDLVLHYPLLRAVASLL</sequence>
<protein>
    <submittedName>
        <fullName evidence="2">Uncharacterized protein</fullName>
    </submittedName>
</protein>
<reference evidence="2" key="1">
    <citation type="submission" date="2025-08" db="UniProtKB">
        <authorList>
            <consortium name="Ensembl"/>
        </authorList>
    </citation>
    <scope>IDENTIFICATION</scope>
</reference>
<dbReference type="AlphaFoldDB" id="S4S007"/>